<reference evidence="1 2" key="1">
    <citation type="submission" date="2019-02" db="EMBL/GenBank/DDBJ databases">
        <title>Pedobacter sp. RP-1-13 sp. nov., isolated from Arctic soil.</title>
        <authorList>
            <person name="Dahal R.H."/>
        </authorList>
    </citation>
    <scope>NUCLEOTIDE SEQUENCE [LARGE SCALE GENOMIC DNA]</scope>
    <source>
        <strain evidence="1 2">RP-1-13</strain>
    </source>
</reference>
<accession>A0A4R0N6B4</accession>
<evidence type="ECO:0000313" key="1">
    <source>
        <dbReference type="EMBL" id="TCC94172.1"/>
    </source>
</evidence>
<organism evidence="1 2">
    <name type="scientific">Pedobacter frigiditerrae</name>
    <dbReference type="NCBI Taxonomy" id="2530452"/>
    <lineage>
        <taxon>Bacteria</taxon>
        <taxon>Pseudomonadati</taxon>
        <taxon>Bacteroidota</taxon>
        <taxon>Sphingobacteriia</taxon>
        <taxon>Sphingobacteriales</taxon>
        <taxon>Sphingobacteriaceae</taxon>
        <taxon>Pedobacter</taxon>
    </lineage>
</organism>
<gene>
    <name evidence="1" type="ORF">EZ428_05175</name>
</gene>
<dbReference type="Proteomes" id="UP000292884">
    <property type="component" value="Unassembled WGS sequence"/>
</dbReference>
<dbReference type="EMBL" id="SJSK01000001">
    <property type="protein sequence ID" value="TCC94172.1"/>
    <property type="molecule type" value="Genomic_DNA"/>
</dbReference>
<sequence length="65" mass="7542">MIKTLSKTSQIKDKLKMDGKVSYLDKPEHLHAIIAMNEEMESVRREYHIKDRNSQNSASHMILTA</sequence>
<dbReference type="RefSeq" id="WP_131552033.1">
    <property type="nucleotide sequence ID" value="NZ_SJSK01000001.1"/>
</dbReference>
<comment type="caution">
    <text evidence="1">The sequence shown here is derived from an EMBL/GenBank/DDBJ whole genome shotgun (WGS) entry which is preliminary data.</text>
</comment>
<name>A0A4R0N6B4_9SPHI</name>
<keyword evidence="2" id="KW-1185">Reference proteome</keyword>
<dbReference type="AlphaFoldDB" id="A0A4R0N6B4"/>
<dbReference type="OrthoDB" id="1495856at2"/>
<evidence type="ECO:0000313" key="2">
    <source>
        <dbReference type="Proteomes" id="UP000292884"/>
    </source>
</evidence>
<proteinExistence type="predicted"/>
<protein>
    <submittedName>
        <fullName evidence="1">Uncharacterized protein</fullName>
    </submittedName>
</protein>